<gene>
    <name evidence="4" type="ORF">IAD23_04160</name>
</gene>
<dbReference type="EMBL" id="DVNM01000021">
    <property type="protein sequence ID" value="HIU69131.1"/>
    <property type="molecule type" value="Genomic_DNA"/>
</dbReference>
<keyword evidence="1" id="KW-0479">Metal-binding</keyword>
<dbReference type="InterPro" id="IPR029052">
    <property type="entry name" value="Metallo-depent_PP-like"/>
</dbReference>
<comment type="caution">
    <text evidence="4">The sequence shown here is derived from an EMBL/GenBank/DDBJ whole genome shotgun (WGS) entry which is preliminary data.</text>
</comment>
<dbReference type="PANTHER" id="PTHR31302:SF31">
    <property type="entry name" value="PHOSPHODIESTERASE YAEI"/>
    <property type="match status" value="1"/>
</dbReference>
<protein>
    <submittedName>
        <fullName evidence="4">Metallophosphoesterase</fullName>
    </submittedName>
</protein>
<reference evidence="4" key="2">
    <citation type="journal article" date="2021" name="PeerJ">
        <title>Extensive microbial diversity within the chicken gut microbiome revealed by metagenomics and culture.</title>
        <authorList>
            <person name="Gilroy R."/>
            <person name="Ravi A."/>
            <person name="Getino M."/>
            <person name="Pursley I."/>
            <person name="Horton D.L."/>
            <person name="Alikhan N.F."/>
            <person name="Baker D."/>
            <person name="Gharbi K."/>
            <person name="Hall N."/>
            <person name="Watson M."/>
            <person name="Adriaenssens E.M."/>
            <person name="Foster-Nyarko E."/>
            <person name="Jarju S."/>
            <person name="Secka A."/>
            <person name="Antonio M."/>
            <person name="Oren A."/>
            <person name="Chaudhuri R.R."/>
            <person name="La Ragione R."/>
            <person name="Hildebrand F."/>
            <person name="Pallen M.J."/>
        </authorList>
    </citation>
    <scope>NUCLEOTIDE SEQUENCE</scope>
    <source>
        <strain evidence="4">CHK176-6737</strain>
    </source>
</reference>
<dbReference type="PANTHER" id="PTHR31302">
    <property type="entry name" value="TRANSMEMBRANE PROTEIN WITH METALLOPHOSPHOESTERASE DOMAIN-RELATED"/>
    <property type="match status" value="1"/>
</dbReference>
<organism evidence="4 5">
    <name type="scientific">Candidatus Scybalenecus merdavium</name>
    <dbReference type="NCBI Taxonomy" id="2840939"/>
    <lineage>
        <taxon>Bacteria</taxon>
        <taxon>Bacillati</taxon>
        <taxon>Bacillota</taxon>
        <taxon>Clostridia</taxon>
        <taxon>Eubacteriales</taxon>
        <taxon>Oscillospiraceae</taxon>
        <taxon>Oscillospiraceae incertae sedis</taxon>
        <taxon>Candidatus Scybalenecus</taxon>
    </lineage>
</organism>
<evidence type="ECO:0000259" key="3">
    <source>
        <dbReference type="Pfam" id="PF00149"/>
    </source>
</evidence>
<name>A0A9D1MU33_9FIRM</name>
<evidence type="ECO:0000256" key="2">
    <source>
        <dbReference type="ARBA" id="ARBA00022801"/>
    </source>
</evidence>
<dbReference type="Gene3D" id="3.60.21.10">
    <property type="match status" value="1"/>
</dbReference>
<keyword evidence="2" id="KW-0378">Hydrolase</keyword>
<dbReference type="Proteomes" id="UP000824125">
    <property type="component" value="Unassembled WGS sequence"/>
</dbReference>
<dbReference type="GO" id="GO:0016020">
    <property type="term" value="C:membrane"/>
    <property type="evidence" value="ECO:0007669"/>
    <property type="project" value="GOC"/>
</dbReference>
<dbReference type="SUPFAM" id="SSF56300">
    <property type="entry name" value="Metallo-dependent phosphatases"/>
    <property type="match status" value="1"/>
</dbReference>
<sequence length="288" mass="32262">MKKANTLLLLGALAGAGGAVLLAKRQNEHIVTTTYRLENASITKPVKIVQLSDLHSAILPTLEEKTRALSPDLIAVTGDYINDRGKNKTNMLQFARTLCSIAPVAYIPGNHERRLPYFEALMQQLEAAGFHVLVNREERFQLGGNTISVLGLSEKQADKKDYVKRAMGNFQYDDLTPLLKDFETREGFKLVLCHFPENFEKIEALRYSRFDFDLMLSGHAHGGQFDLPGIGPCFSPGQGLFPKYAKGIFGTHPQMIVSRGLGNSEFPLRLFNYPEIVNIEIQPKQQRK</sequence>
<dbReference type="AlphaFoldDB" id="A0A9D1MU33"/>
<feature type="domain" description="Calcineurin-like phosphoesterase" evidence="3">
    <location>
        <begin position="47"/>
        <end position="222"/>
    </location>
</feature>
<dbReference type="Pfam" id="PF00149">
    <property type="entry name" value="Metallophos"/>
    <property type="match status" value="1"/>
</dbReference>
<dbReference type="GO" id="GO:0008758">
    <property type="term" value="F:UDP-2,3-diacylglucosamine hydrolase activity"/>
    <property type="evidence" value="ECO:0007669"/>
    <property type="project" value="TreeGrafter"/>
</dbReference>
<accession>A0A9D1MU33</accession>
<evidence type="ECO:0000313" key="4">
    <source>
        <dbReference type="EMBL" id="HIU69131.1"/>
    </source>
</evidence>
<dbReference type="GO" id="GO:0046872">
    <property type="term" value="F:metal ion binding"/>
    <property type="evidence" value="ECO:0007669"/>
    <property type="project" value="UniProtKB-KW"/>
</dbReference>
<evidence type="ECO:0000256" key="1">
    <source>
        <dbReference type="ARBA" id="ARBA00022723"/>
    </source>
</evidence>
<evidence type="ECO:0000313" key="5">
    <source>
        <dbReference type="Proteomes" id="UP000824125"/>
    </source>
</evidence>
<proteinExistence type="predicted"/>
<dbReference type="InterPro" id="IPR004843">
    <property type="entry name" value="Calcineurin-like_PHP"/>
</dbReference>
<dbReference type="GO" id="GO:0009245">
    <property type="term" value="P:lipid A biosynthetic process"/>
    <property type="evidence" value="ECO:0007669"/>
    <property type="project" value="TreeGrafter"/>
</dbReference>
<reference evidence="4" key="1">
    <citation type="submission" date="2020-10" db="EMBL/GenBank/DDBJ databases">
        <authorList>
            <person name="Gilroy R."/>
        </authorList>
    </citation>
    <scope>NUCLEOTIDE SEQUENCE</scope>
    <source>
        <strain evidence="4">CHK176-6737</strain>
    </source>
</reference>
<dbReference type="InterPro" id="IPR051158">
    <property type="entry name" value="Metallophosphoesterase_sf"/>
</dbReference>